<evidence type="ECO:0000313" key="4">
    <source>
        <dbReference type="EMBL" id="CAD2160515.1"/>
    </source>
</evidence>
<dbReference type="OrthoDB" id="354at2759"/>
<dbReference type="InterPro" id="IPR035935">
    <property type="entry name" value="TFB5-like_sf"/>
</dbReference>
<dbReference type="PANTHER" id="PTHR12184:SF1">
    <property type="entry name" value="UBIQUINOL-CYTOCHROME-C REDUCTASE COMPLEX ASSEMBLY FACTOR 1"/>
    <property type="match status" value="1"/>
</dbReference>
<organism evidence="4 5">
    <name type="scientific">Meloidogyne enterolobii</name>
    <name type="common">Root-knot nematode worm</name>
    <name type="synonym">Meloidogyne mayaguensis</name>
    <dbReference type="NCBI Taxonomy" id="390850"/>
    <lineage>
        <taxon>Eukaryota</taxon>
        <taxon>Metazoa</taxon>
        <taxon>Ecdysozoa</taxon>
        <taxon>Nematoda</taxon>
        <taxon>Chromadorea</taxon>
        <taxon>Rhabditida</taxon>
        <taxon>Tylenchina</taxon>
        <taxon>Tylenchomorpha</taxon>
        <taxon>Tylenchoidea</taxon>
        <taxon>Meloidogynidae</taxon>
        <taxon>Meloidogyninae</taxon>
        <taxon>Meloidogyne</taxon>
    </lineage>
</organism>
<comment type="caution">
    <text evidence="4">The sequence shown here is derived from an EMBL/GenBank/DDBJ whole genome shotgun (WGS) entry which is preliminary data.</text>
</comment>
<protein>
    <recommendedName>
        <fullName evidence="3">Ubiquinol-cytochrome c chaperone domain-containing protein</fullName>
    </recommendedName>
</protein>
<evidence type="ECO:0000259" key="3">
    <source>
        <dbReference type="Pfam" id="PF03981"/>
    </source>
</evidence>
<dbReference type="Gene3D" id="3.30.70.1220">
    <property type="entry name" value="TFB5-like"/>
    <property type="match status" value="1"/>
</dbReference>
<reference evidence="4 5" key="1">
    <citation type="submission" date="2020-08" db="EMBL/GenBank/DDBJ databases">
        <authorList>
            <person name="Koutsovoulos G."/>
            <person name="Danchin GJ E."/>
        </authorList>
    </citation>
    <scope>NUCLEOTIDE SEQUENCE [LARGE SCALE GENOMIC DNA]</scope>
</reference>
<dbReference type="Pfam" id="PF03981">
    <property type="entry name" value="Ubiq_cyt_C_chap"/>
    <property type="match status" value="1"/>
</dbReference>
<dbReference type="Proteomes" id="UP000580250">
    <property type="component" value="Unassembled WGS sequence"/>
</dbReference>
<gene>
    <name evidence="4" type="ORF">MENT_LOCUS14301</name>
</gene>
<sequence length="352" mass="41642">MVNVKRGIVIKCDPAMRQFLKHLNETKAFGRAFIINELDETRLFVERDIIPQIEQRIDQLLDSLTPDMPSLNLLKFLKCNSSIIQQIQSKCAASNAAFSFAVKSPEPSVNQQPPENQEKQQNDSNKNTIITLELEQLQNSNENEKPQEYYNVGRLKNFIAKISANNYFEEKYRMSLIKSSAKLYYDCSNNFNFITLHKEFGLEDDFGTWYRLTLLHIWMILTRLQQTMEAYSYCYVKKMITQNFHHDKTNRYNTVYTFKFRQLYYDVYMNSLFEYDDGFLGDDKYLAAAVWRALYLMEDEADIIYIERVVRYIRATLHFLDKIDTEILLEKGLDKWEPADEIVKKRVKLGEN</sequence>
<dbReference type="SUPFAM" id="SSF142897">
    <property type="entry name" value="TFB5-like"/>
    <property type="match status" value="1"/>
</dbReference>
<dbReference type="SMART" id="SM01395">
    <property type="entry name" value="Tbf5"/>
    <property type="match status" value="1"/>
</dbReference>
<dbReference type="InterPro" id="IPR009400">
    <property type="entry name" value="TFIIH_TTDA/Tfb5"/>
</dbReference>
<dbReference type="InterPro" id="IPR021150">
    <property type="entry name" value="Ubiq_cyt_c_chap"/>
</dbReference>
<dbReference type="PANTHER" id="PTHR12184">
    <property type="entry name" value="UBIQUINOL-CYTOCHROME C REDUCTASE COMPLEX ASSEMBLY FACTOR 1 FAMILY MEMBER"/>
    <property type="match status" value="1"/>
</dbReference>
<dbReference type="EMBL" id="CAJEWN010000080">
    <property type="protein sequence ID" value="CAD2160515.1"/>
    <property type="molecule type" value="Genomic_DNA"/>
</dbReference>
<evidence type="ECO:0000256" key="1">
    <source>
        <dbReference type="ARBA" id="ARBA00006407"/>
    </source>
</evidence>
<dbReference type="GO" id="GO:0005739">
    <property type="term" value="C:mitochondrion"/>
    <property type="evidence" value="ECO:0007669"/>
    <property type="project" value="TreeGrafter"/>
</dbReference>
<dbReference type="AlphaFoldDB" id="A0A6V7UKN9"/>
<name>A0A6V7UKN9_MELEN</name>
<dbReference type="GO" id="GO:0034551">
    <property type="term" value="P:mitochondrial respiratory chain complex III assembly"/>
    <property type="evidence" value="ECO:0007669"/>
    <property type="project" value="TreeGrafter"/>
</dbReference>
<feature type="domain" description="Ubiquinol-cytochrome c chaperone" evidence="3">
    <location>
        <begin position="199"/>
        <end position="333"/>
    </location>
</feature>
<comment type="similarity">
    <text evidence="1">Belongs to the CBP3 family.</text>
</comment>
<accession>A0A6V7UKN9</accession>
<dbReference type="GO" id="GO:0000439">
    <property type="term" value="C:transcription factor TFIIH core complex"/>
    <property type="evidence" value="ECO:0007669"/>
    <property type="project" value="InterPro"/>
</dbReference>
<feature type="region of interest" description="Disordered" evidence="2">
    <location>
        <begin position="105"/>
        <end position="125"/>
    </location>
</feature>
<evidence type="ECO:0000313" key="5">
    <source>
        <dbReference type="Proteomes" id="UP000580250"/>
    </source>
</evidence>
<dbReference type="InterPro" id="IPR007129">
    <property type="entry name" value="Ubiqinol_cyt_c_chaperone_CPB3"/>
</dbReference>
<dbReference type="GO" id="GO:0006367">
    <property type="term" value="P:transcription initiation at RNA polymerase II promoter"/>
    <property type="evidence" value="ECO:0007669"/>
    <property type="project" value="InterPro"/>
</dbReference>
<dbReference type="GO" id="GO:0006289">
    <property type="term" value="P:nucleotide-excision repair"/>
    <property type="evidence" value="ECO:0007669"/>
    <property type="project" value="InterPro"/>
</dbReference>
<proteinExistence type="inferred from homology"/>
<evidence type="ECO:0000256" key="2">
    <source>
        <dbReference type="SAM" id="MobiDB-lite"/>
    </source>
</evidence>
<dbReference type="Pfam" id="PF06331">
    <property type="entry name" value="Tfb5"/>
    <property type="match status" value="1"/>
</dbReference>